<name>A0A0Q3KCB2_9FLAO</name>
<comment type="caution">
    <text evidence="5">The sequence shown here is derived from an EMBL/GenBank/DDBJ whole genome shotgun (WGS) entry which is preliminary data.</text>
</comment>
<organism evidence="5 6">
    <name type="scientific">Chryseobacterium aquaticum</name>
    <dbReference type="NCBI Taxonomy" id="452084"/>
    <lineage>
        <taxon>Bacteria</taxon>
        <taxon>Pseudomonadati</taxon>
        <taxon>Bacteroidota</taxon>
        <taxon>Flavobacteriia</taxon>
        <taxon>Flavobacteriales</taxon>
        <taxon>Weeksellaceae</taxon>
        <taxon>Chryseobacterium group</taxon>
        <taxon>Chryseobacterium</taxon>
    </lineage>
</organism>
<keyword evidence="5" id="KW-0503">Monooxygenase</keyword>
<dbReference type="Proteomes" id="UP000051682">
    <property type="component" value="Unassembled WGS sequence"/>
</dbReference>
<dbReference type="STRING" id="452084.AR438_01580"/>
<gene>
    <name evidence="5" type="ORF">AR438_01580</name>
</gene>
<keyword evidence="6" id="KW-1185">Reference proteome</keyword>
<keyword evidence="2" id="KW-0274">FAD</keyword>
<evidence type="ECO:0000256" key="2">
    <source>
        <dbReference type="ARBA" id="ARBA00022827"/>
    </source>
</evidence>
<dbReference type="GO" id="GO:0004497">
    <property type="term" value="F:monooxygenase activity"/>
    <property type="evidence" value="ECO:0007669"/>
    <property type="project" value="UniProtKB-KW"/>
</dbReference>
<keyword evidence="3" id="KW-0560">Oxidoreductase</keyword>
<dbReference type="Gene3D" id="3.50.50.60">
    <property type="entry name" value="FAD/NAD(P)-binding domain"/>
    <property type="match status" value="1"/>
</dbReference>
<dbReference type="GO" id="GO:0044550">
    <property type="term" value="P:secondary metabolite biosynthetic process"/>
    <property type="evidence" value="ECO:0007669"/>
    <property type="project" value="TreeGrafter"/>
</dbReference>
<sequence>MSKVAIIGAGVSGLSMANYLEKNNIDYHLYERRTKDDLKGHGFILPKEGIEYLSEIIDINELYTKGSFLKKYIHYCHNGNILSEKDLDNVFVISRSTLIEVLSQNIPADKISYRSTLNLTGFSDEKAILEFEDHKSLKADIVIASDGSRSRIRRTVFQDETMRAVRENEVVNIIENEEIASQIESNFLKFHHEEGGLTFGVLKLSSTKILWYCQFDITRYFINEDYTADCIKQFMLDNFGDWNPLVSSIVKESSYDNAHIWRVYELEKLNPFHYKNIAFLGDAAHPLIPFTSQGVTSALKDSYILTQLLLEKKDLTETFEKYEQERKPEIETHIKNGRILLEQFLLPLNQQPKDTLPISYK</sequence>
<dbReference type="InterPro" id="IPR051104">
    <property type="entry name" value="FAD_monoxygenase"/>
</dbReference>
<dbReference type="PRINTS" id="PR00420">
    <property type="entry name" value="RNGMNOXGNASE"/>
</dbReference>
<proteinExistence type="predicted"/>
<evidence type="ECO:0000313" key="6">
    <source>
        <dbReference type="Proteomes" id="UP000051682"/>
    </source>
</evidence>
<feature type="domain" description="FAD-binding" evidence="4">
    <location>
        <begin position="2"/>
        <end position="331"/>
    </location>
</feature>
<dbReference type="GO" id="GO:0071949">
    <property type="term" value="F:FAD binding"/>
    <property type="evidence" value="ECO:0007669"/>
    <property type="project" value="InterPro"/>
</dbReference>
<keyword evidence="1" id="KW-0285">Flavoprotein</keyword>
<dbReference type="RefSeq" id="WP_056012246.1">
    <property type="nucleotide sequence ID" value="NZ_LLYZ01000002.1"/>
</dbReference>
<dbReference type="PANTHER" id="PTHR46720">
    <property type="entry name" value="HYDROXYLASE, PUTATIVE (AFU_ORTHOLOGUE AFUA_3G01460)-RELATED"/>
    <property type="match status" value="1"/>
</dbReference>
<evidence type="ECO:0000259" key="4">
    <source>
        <dbReference type="Pfam" id="PF01494"/>
    </source>
</evidence>
<protein>
    <submittedName>
        <fullName evidence="5">Monooxygenase</fullName>
    </submittedName>
</protein>
<reference evidence="5 6" key="1">
    <citation type="submission" date="2015-10" db="EMBL/GenBank/DDBJ databases">
        <title>Chryseobacterium aquaticum genome.</title>
        <authorList>
            <person name="Newman J.D."/>
            <person name="Ferguson M.B."/>
            <person name="Miller J.R."/>
        </authorList>
    </citation>
    <scope>NUCLEOTIDE SEQUENCE [LARGE SCALE GENOMIC DNA]</scope>
    <source>
        <strain evidence="5 6">KCTC 12483</strain>
    </source>
</reference>
<dbReference type="InterPro" id="IPR036188">
    <property type="entry name" value="FAD/NAD-bd_sf"/>
</dbReference>
<evidence type="ECO:0000256" key="3">
    <source>
        <dbReference type="ARBA" id="ARBA00023002"/>
    </source>
</evidence>
<evidence type="ECO:0000313" key="5">
    <source>
        <dbReference type="EMBL" id="KQK27435.1"/>
    </source>
</evidence>
<dbReference type="AlphaFoldDB" id="A0A0Q3KCB2"/>
<dbReference type="SUPFAM" id="SSF51905">
    <property type="entry name" value="FAD/NAD(P)-binding domain"/>
    <property type="match status" value="1"/>
</dbReference>
<evidence type="ECO:0000256" key="1">
    <source>
        <dbReference type="ARBA" id="ARBA00022630"/>
    </source>
</evidence>
<accession>A0A0Q3KCB2</accession>
<dbReference type="Pfam" id="PF01494">
    <property type="entry name" value="FAD_binding_3"/>
    <property type="match status" value="1"/>
</dbReference>
<dbReference type="PANTHER" id="PTHR46720:SF3">
    <property type="entry name" value="FAD-BINDING DOMAIN-CONTAINING PROTEIN-RELATED"/>
    <property type="match status" value="1"/>
</dbReference>
<dbReference type="OrthoDB" id="9766816at2"/>
<dbReference type="InterPro" id="IPR002938">
    <property type="entry name" value="FAD-bd"/>
</dbReference>
<dbReference type="EMBL" id="LLYZ01000002">
    <property type="protein sequence ID" value="KQK27435.1"/>
    <property type="molecule type" value="Genomic_DNA"/>
</dbReference>